<reference evidence="1 2" key="1">
    <citation type="journal article" date="2009" name="PLoS ONE">
        <title>Genome sequence of the pathogenic intestinal spirochete Brachyspira hyodysenteriae reveals adaptations to its lifestyle in the porcine large intestine.</title>
        <authorList>
            <person name="Bellgard M.I."/>
            <person name="Wanchanthuek P."/>
            <person name="La T."/>
            <person name="Ryan K."/>
            <person name="Moolhuijzen P."/>
            <person name="Albertyn Z."/>
            <person name="Shaban B."/>
            <person name="Motro Y."/>
            <person name="Dunn D.S."/>
            <person name="Schibeci D."/>
            <person name="Hunter A."/>
            <person name="Barrero R."/>
            <person name="Phillips N.D."/>
            <person name="Hampson D.J."/>
        </authorList>
    </citation>
    <scope>NUCLEOTIDE SEQUENCE [LARGE SCALE GENOMIC DNA]</scope>
    <source>
        <strain evidence="2">ATCC 49526 / WA1</strain>
    </source>
</reference>
<organism evidence="1 2">
    <name type="scientific">Brachyspira hyodysenteriae (strain ATCC 49526 / WA1)</name>
    <dbReference type="NCBI Taxonomy" id="565034"/>
    <lineage>
        <taxon>Bacteria</taxon>
        <taxon>Pseudomonadati</taxon>
        <taxon>Spirochaetota</taxon>
        <taxon>Spirochaetia</taxon>
        <taxon>Brachyspirales</taxon>
        <taxon>Brachyspiraceae</taxon>
        <taxon>Brachyspira</taxon>
    </lineage>
</organism>
<dbReference type="Proteomes" id="UP000001803">
    <property type="component" value="Chromosome"/>
</dbReference>
<sequence>MAINGFENISDGYAKSLDNWLADTKSNIKMYSRNKAIINYLSNTTE</sequence>
<protein>
    <submittedName>
        <fullName evidence="1">Uncharacterized protein</fullName>
    </submittedName>
</protein>
<proteinExistence type="predicted"/>
<accession>A0A3B6V8I8</accession>
<evidence type="ECO:0000313" key="1">
    <source>
        <dbReference type="EMBL" id="ACN83222.1"/>
    </source>
</evidence>
<dbReference type="KEGG" id="bhy:BHWA1_00728"/>
<name>A0A3B6V8I8_BRAHW</name>
<evidence type="ECO:0000313" key="2">
    <source>
        <dbReference type="Proteomes" id="UP000001803"/>
    </source>
</evidence>
<dbReference type="STRING" id="565034.BHWA1_00728"/>
<dbReference type="EMBL" id="CP001357">
    <property type="protein sequence ID" value="ACN83222.1"/>
    <property type="molecule type" value="Genomic_DNA"/>
</dbReference>
<gene>
    <name evidence="1" type="ordered locus">BHWA1_00728</name>
</gene>
<dbReference type="AlphaFoldDB" id="A0A3B6V8I8"/>
<keyword evidence="2" id="KW-1185">Reference proteome</keyword>